<evidence type="ECO:0000259" key="1">
    <source>
        <dbReference type="PROSITE" id="PS50146"/>
    </source>
</evidence>
<dbReference type="InterPro" id="IPR050187">
    <property type="entry name" value="Lipid_Phosphate_FormReg"/>
</dbReference>
<evidence type="ECO:0000313" key="3">
    <source>
        <dbReference type="Proteomes" id="UP000177230"/>
    </source>
</evidence>
<dbReference type="InterPro" id="IPR017438">
    <property type="entry name" value="ATP-NAD_kinase_N"/>
</dbReference>
<dbReference type="SMART" id="SM00046">
    <property type="entry name" value="DAGKc"/>
    <property type="match status" value="1"/>
</dbReference>
<dbReference type="SUPFAM" id="SSF111331">
    <property type="entry name" value="NAD kinase/diacylglycerol kinase-like"/>
    <property type="match status" value="1"/>
</dbReference>
<protein>
    <recommendedName>
        <fullName evidence="1">DAGKc domain-containing protein</fullName>
    </recommendedName>
</protein>
<dbReference type="GO" id="GO:0016301">
    <property type="term" value="F:kinase activity"/>
    <property type="evidence" value="ECO:0007669"/>
    <property type="project" value="InterPro"/>
</dbReference>
<reference evidence="2 3" key="1">
    <citation type="journal article" date="2016" name="Nat. Commun.">
        <title>Thousands of microbial genomes shed light on interconnected biogeochemical processes in an aquifer system.</title>
        <authorList>
            <person name="Anantharaman K."/>
            <person name="Brown C.T."/>
            <person name="Hug L.A."/>
            <person name="Sharon I."/>
            <person name="Castelle C.J."/>
            <person name="Probst A.J."/>
            <person name="Thomas B.C."/>
            <person name="Singh A."/>
            <person name="Wilkins M.J."/>
            <person name="Karaoz U."/>
            <person name="Brodie E.L."/>
            <person name="Williams K.H."/>
            <person name="Hubbard S.S."/>
            <person name="Banfield J.F."/>
        </authorList>
    </citation>
    <scope>NUCLEOTIDE SEQUENCE [LARGE SCALE GENOMIC DNA]</scope>
</reference>
<dbReference type="Pfam" id="PF00781">
    <property type="entry name" value="DAGK_cat"/>
    <property type="match status" value="1"/>
</dbReference>
<comment type="caution">
    <text evidence="2">The sequence shown here is derived from an EMBL/GenBank/DDBJ whole genome shotgun (WGS) entry which is preliminary data.</text>
</comment>
<dbReference type="PANTHER" id="PTHR12358:SF54">
    <property type="entry name" value="SPHINGOSINE KINASE RELATED PROTEIN"/>
    <property type="match status" value="1"/>
</dbReference>
<dbReference type="AlphaFoldDB" id="A0A1F5RCR8"/>
<dbReference type="PANTHER" id="PTHR12358">
    <property type="entry name" value="SPHINGOSINE KINASE"/>
    <property type="match status" value="1"/>
</dbReference>
<dbReference type="EMBL" id="MFFM01000034">
    <property type="protein sequence ID" value="OGF12214.1"/>
    <property type="molecule type" value="Genomic_DNA"/>
</dbReference>
<proteinExistence type="predicted"/>
<dbReference type="InterPro" id="IPR001206">
    <property type="entry name" value="Diacylglycerol_kinase_cat_dom"/>
</dbReference>
<name>A0A1F5RCR8_9BACT</name>
<feature type="domain" description="DAGKc" evidence="1">
    <location>
        <begin position="1"/>
        <end position="130"/>
    </location>
</feature>
<organism evidence="2 3">
    <name type="scientific">Candidatus Edwardsbacteria bacterium GWF2_54_11</name>
    <dbReference type="NCBI Taxonomy" id="1817851"/>
    <lineage>
        <taxon>Bacteria</taxon>
        <taxon>Candidatus Edwardsiibacteriota</taxon>
    </lineage>
</organism>
<dbReference type="InterPro" id="IPR016064">
    <property type="entry name" value="NAD/diacylglycerol_kinase_sf"/>
</dbReference>
<dbReference type="PROSITE" id="PS50146">
    <property type="entry name" value="DAGK"/>
    <property type="match status" value="1"/>
</dbReference>
<evidence type="ECO:0000313" key="2">
    <source>
        <dbReference type="EMBL" id="OGF12214.1"/>
    </source>
</evidence>
<sequence>MAADLLFLCNAKAGGGRTTDQCGYFLRSHPDIARRSRVADVGSSEESIKKIVRIGREKVIVAAGGDGTANMAASALLSVGRTDIPLALLPIGTGNALAHSIGLTSTDATAQALRGGKTRKLAVVRTDHPQKDTALISVSAGFEPSIIDSREKWRHGERLRSMHRLSKAAVSLTAGISLAADGVVLCAASEALFSAGLYMCPSLAFGRRIFPERTPGAFDTWAVVYKTPLSYAKTLLTGGEYAAGIRRVQGWTSAVLDTTGMVQIDGELLPGGKVTLHHCPATLTVVVP</sequence>
<dbReference type="Proteomes" id="UP000177230">
    <property type="component" value="Unassembled WGS sequence"/>
</dbReference>
<dbReference type="Gene3D" id="3.40.50.10330">
    <property type="entry name" value="Probable inorganic polyphosphate/atp-NAD kinase, domain 1"/>
    <property type="match status" value="1"/>
</dbReference>
<gene>
    <name evidence="2" type="ORF">A2024_04310</name>
</gene>
<accession>A0A1F5RCR8</accession>